<evidence type="ECO:0000313" key="1">
    <source>
        <dbReference type="EMBL" id="MBB3674566.1"/>
    </source>
</evidence>
<reference evidence="1 4" key="2">
    <citation type="submission" date="2020-08" db="EMBL/GenBank/DDBJ databases">
        <title>Sequencing the genomes of 1000 actinobacteria strains.</title>
        <authorList>
            <person name="Klenk H.-P."/>
        </authorList>
    </citation>
    <scope>NUCLEOTIDE SEQUENCE [LARGE SCALE GENOMIC DNA]</scope>
    <source>
        <strain evidence="1 4">DSM 16678</strain>
    </source>
</reference>
<accession>A0A323VGU4</accession>
<dbReference type="Pfam" id="PF21863">
    <property type="entry name" value="HTH_67"/>
    <property type="match status" value="1"/>
</dbReference>
<dbReference type="AlphaFoldDB" id="A0A323VGU4"/>
<evidence type="ECO:0000313" key="3">
    <source>
        <dbReference type="Proteomes" id="UP000247602"/>
    </source>
</evidence>
<name>A0A323VGU4_9ACTN</name>
<dbReference type="InterPro" id="IPR054058">
    <property type="entry name" value="HTH_67"/>
</dbReference>
<protein>
    <submittedName>
        <fullName evidence="1">DNA-binding MarR family transcriptional regulator</fullName>
    </submittedName>
</protein>
<reference evidence="2 3" key="1">
    <citation type="submission" date="2018-06" db="EMBL/GenBank/DDBJ databases">
        <title>Draft genome sequence of Modestobacter versicolor CP153-2.</title>
        <authorList>
            <person name="Gundlapally S.R."/>
        </authorList>
    </citation>
    <scope>NUCLEOTIDE SEQUENCE [LARGE SCALE GENOMIC DNA]</scope>
    <source>
        <strain evidence="2 3">CP153-2</strain>
    </source>
</reference>
<organism evidence="2 3">
    <name type="scientific">Modestobacter versicolor</name>
    <dbReference type="NCBI Taxonomy" id="429133"/>
    <lineage>
        <taxon>Bacteria</taxon>
        <taxon>Bacillati</taxon>
        <taxon>Actinomycetota</taxon>
        <taxon>Actinomycetes</taxon>
        <taxon>Geodermatophilales</taxon>
        <taxon>Geodermatophilaceae</taxon>
        <taxon>Modestobacter</taxon>
    </lineage>
</organism>
<dbReference type="InterPro" id="IPR036390">
    <property type="entry name" value="WH_DNA-bd_sf"/>
</dbReference>
<dbReference type="SUPFAM" id="SSF46785">
    <property type="entry name" value="Winged helix' DNA-binding domain"/>
    <property type="match status" value="1"/>
</dbReference>
<sequence>MTTAPSVVDRCLDRVDVGELLRAPAQPVDGLADVLGLLDDLSALGRVVDGVARRLDVVSGLRSGELQALAAVAEGAVHPRAVARRTGQVDEAGAATVESLVQRGLLGRHRHPASPATEASLVHLTEAGRVVLAQVQGLQIRALAAVVQQLGDAGAASLRSTVSALGTALAADRPVVGVPAAQRTVQPLGT</sequence>
<proteinExistence type="predicted"/>
<dbReference type="Gene3D" id="1.10.10.10">
    <property type="entry name" value="Winged helix-like DNA-binding domain superfamily/Winged helix DNA-binding domain"/>
    <property type="match status" value="1"/>
</dbReference>
<keyword evidence="1" id="KW-0238">DNA-binding</keyword>
<comment type="caution">
    <text evidence="2">The sequence shown here is derived from an EMBL/GenBank/DDBJ whole genome shotgun (WGS) entry which is preliminary data.</text>
</comment>
<dbReference type="EMBL" id="QKNV01000011">
    <property type="protein sequence ID" value="PZA23150.1"/>
    <property type="molecule type" value="Genomic_DNA"/>
</dbReference>
<dbReference type="GO" id="GO:0003677">
    <property type="term" value="F:DNA binding"/>
    <property type="evidence" value="ECO:0007669"/>
    <property type="project" value="UniProtKB-KW"/>
</dbReference>
<evidence type="ECO:0000313" key="4">
    <source>
        <dbReference type="Proteomes" id="UP000580718"/>
    </source>
</evidence>
<evidence type="ECO:0000313" key="2">
    <source>
        <dbReference type="EMBL" id="PZA23150.1"/>
    </source>
</evidence>
<keyword evidence="3" id="KW-1185">Reference proteome</keyword>
<dbReference type="InterPro" id="IPR036388">
    <property type="entry name" value="WH-like_DNA-bd_sf"/>
</dbReference>
<dbReference type="EMBL" id="JACIBU010000001">
    <property type="protein sequence ID" value="MBB3674566.1"/>
    <property type="molecule type" value="Genomic_DNA"/>
</dbReference>
<dbReference type="Proteomes" id="UP000580718">
    <property type="component" value="Unassembled WGS sequence"/>
</dbReference>
<dbReference type="OrthoDB" id="5147427at2"/>
<gene>
    <name evidence="2" type="ORF">DMO24_01400</name>
    <name evidence="1" type="ORF">FHX36_000301</name>
</gene>
<dbReference type="RefSeq" id="WP_110550567.1">
    <property type="nucleotide sequence ID" value="NZ_JACIBU010000001.1"/>
</dbReference>
<dbReference type="Proteomes" id="UP000247602">
    <property type="component" value="Unassembled WGS sequence"/>
</dbReference>